<evidence type="ECO:0000313" key="10">
    <source>
        <dbReference type="EMBL" id="OLF06886.1"/>
    </source>
</evidence>
<keyword evidence="6 8" id="KW-0472">Membrane</keyword>
<dbReference type="GO" id="GO:0005886">
    <property type="term" value="C:plasma membrane"/>
    <property type="evidence" value="ECO:0007669"/>
    <property type="project" value="UniProtKB-SubCell"/>
</dbReference>
<keyword evidence="10" id="KW-0449">Lipoprotein</keyword>
<feature type="transmembrane region" description="Helical" evidence="8">
    <location>
        <begin position="197"/>
        <end position="218"/>
    </location>
</feature>
<keyword evidence="11" id="KW-1185">Reference proteome</keyword>
<keyword evidence="4 8" id="KW-0812">Transmembrane</keyword>
<feature type="transmembrane region" description="Helical" evidence="8">
    <location>
        <begin position="40"/>
        <end position="58"/>
    </location>
</feature>
<evidence type="ECO:0000256" key="6">
    <source>
        <dbReference type="ARBA" id="ARBA00023136"/>
    </source>
</evidence>
<organism evidence="10 11">
    <name type="scientific">Actinophytocola xinjiangensis</name>
    <dbReference type="NCBI Taxonomy" id="485602"/>
    <lineage>
        <taxon>Bacteria</taxon>
        <taxon>Bacillati</taxon>
        <taxon>Actinomycetota</taxon>
        <taxon>Actinomycetes</taxon>
        <taxon>Pseudonocardiales</taxon>
        <taxon>Pseudonocardiaceae</taxon>
    </lineage>
</organism>
<dbReference type="AlphaFoldDB" id="A0A7Z0WGT9"/>
<proteinExistence type="inferred from homology"/>
<dbReference type="Pfam" id="PF00795">
    <property type="entry name" value="CN_hydrolase"/>
    <property type="match status" value="1"/>
</dbReference>
<keyword evidence="5 8" id="KW-1133">Transmembrane helix</keyword>
<feature type="transmembrane region" description="Helical" evidence="8">
    <location>
        <begin position="157"/>
        <end position="185"/>
    </location>
</feature>
<protein>
    <recommendedName>
        <fullName evidence="8">Apolipoprotein N-acyltransferase</fullName>
        <shortName evidence="8">ALP N-acyltransferase</shortName>
        <ecNumber evidence="8">2.3.1.269</ecNumber>
    </recommendedName>
</protein>
<dbReference type="Pfam" id="PF20154">
    <property type="entry name" value="LNT_N"/>
    <property type="match status" value="1"/>
</dbReference>
<dbReference type="PANTHER" id="PTHR38686:SF1">
    <property type="entry name" value="APOLIPOPROTEIN N-ACYLTRANSFERASE"/>
    <property type="match status" value="1"/>
</dbReference>
<evidence type="ECO:0000256" key="4">
    <source>
        <dbReference type="ARBA" id="ARBA00022692"/>
    </source>
</evidence>
<comment type="catalytic activity">
    <reaction evidence="8">
        <text>N-terminal S-1,2-diacyl-sn-glyceryl-L-cysteinyl-[lipoprotein] + a glycerophospholipid = N-acyl-S-1,2-diacyl-sn-glyceryl-L-cysteinyl-[lipoprotein] + a 2-acyl-sn-glycero-3-phospholipid + H(+)</text>
        <dbReference type="Rhea" id="RHEA:48228"/>
        <dbReference type="Rhea" id="RHEA-COMP:14681"/>
        <dbReference type="Rhea" id="RHEA-COMP:14684"/>
        <dbReference type="ChEBI" id="CHEBI:15378"/>
        <dbReference type="ChEBI" id="CHEBI:136912"/>
        <dbReference type="ChEBI" id="CHEBI:140656"/>
        <dbReference type="ChEBI" id="CHEBI:140657"/>
        <dbReference type="ChEBI" id="CHEBI:140660"/>
        <dbReference type="EC" id="2.3.1.269"/>
    </reaction>
</comment>
<accession>A0A7Z0WGT9</accession>
<feature type="transmembrane region" description="Helical" evidence="8">
    <location>
        <begin position="119"/>
        <end position="137"/>
    </location>
</feature>
<feature type="domain" description="CN hydrolase" evidence="9">
    <location>
        <begin position="227"/>
        <end position="478"/>
    </location>
</feature>
<sequence length="517" mass="55518">MSDEPDQPPARRHVLPGVLLRSAIAASAGFLLYLSGPPRTLWWLAPIAFAALALVVYGRRTRAGFGYGLWFGLGYMVPLLAWTGVFVGPVAWLPLSAAEGLLVALSGAALAVVMRLPAWPVWGALLWVAGEVLRWLFPFGGFPWGNIAFTQPDGIYLPLASVAGTPLIAFAVTLTGFGAAALIRRVVVDRKRTVREVLAPALATVLPVAAAFGALPLVGTDANDGTAVVAIVQGNVPRAGLDFNSQRRAVLDNHVERTERLARDVAAGREEQPDLVIWPENSSDIDPYRNADAWAGIERAARAIDAPIAVGSVLIGDDDLPRNTMLLWDPERGPVEQYTKRKLQPFGETMPWRSFFRIFTSTVDRAGRFVPGDKPVVFSMANAKVGLATCYEVAFNDVVRESAEGTNLLAVPTNNATFGHSEMTYQQLAMDRVRAVEHGRTVVVSATSGVSAFVRPDGSVSQATGMFTDAAPVERVALRSTTTLSDRLGSSPEWVMALAGLAALATAIVTRRRARTK</sequence>
<dbReference type="SUPFAM" id="SSF56317">
    <property type="entry name" value="Carbon-nitrogen hydrolase"/>
    <property type="match status" value="1"/>
</dbReference>
<keyword evidence="3 8" id="KW-0808">Transferase</keyword>
<dbReference type="NCBIfam" id="TIGR00546">
    <property type="entry name" value="lnt"/>
    <property type="match status" value="1"/>
</dbReference>
<evidence type="ECO:0000256" key="2">
    <source>
        <dbReference type="ARBA" id="ARBA00022475"/>
    </source>
</evidence>
<dbReference type="PANTHER" id="PTHR38686">
    <property type="entry name" value="APOLIPOPROTEIN N-ACYLTRANSFERASE"/>
    <property type="match status" value="1"/>
</dbReference>
<evidence type="ECO:0000256" key="3">
    <source>
        <dbReference type="ARBA" id="ARBA00022679"/>
    </source>
</evidence>
<dbReference type="PROSITE" id="PS50263">
    <property type="entry name" value="CN_HYDROLASE"/>
    <property type="match status" value="1"/>
</dbReference>
<feature type="transmembrane region" description="Helical" evidence="8">
    <location>
        <begin position="65"/>
        <end position="85"/>
    </location>
</feature>
<gene>
    <name evidence="8" type="primary">lnt</name>
    <name evidence="10" type="ORF">BLA60_30390</name>
</gene>
<dbReference type="Proteomes" id="UP000185696">
    <property type="component" value="Unassembled WGS sequence"/>
</dbReference>
<dbReference type="GO" id="GO:0016410">
    <property type="term" value="F:N-acyltransferase activity"/>
    <property type="evidence" value="ECO:0007669"/>
    <property type="project" value="UniProtKB-UniRule"/>
</dbReference>
<reference evidence="10 11" key="1">
    <citation type="submission" date="2016-12" db="EMBL/GenBank/DDBJ databases">
        <title>The draft genome sequence of Actinophytocola xinjiangensis.</title>
        <authorList>
            <person name="Wang W."/>
            <person name="Yuan L."/>
        </authorList>
    </citation>
    <scope>NUCLEOTIDE SEQUENCE [LARGE SCALE GENOMIC DNA]</scope>
    <source>
        <strain evidence="10 11">CGMCC 4.4663</strain>
    </source>
</reference>
<feature type="transmembrane region" description="Helical" evidence="8">
    <location>
        <begin position="91"/>
        <end position="112"/>
    </location>
</feature>
<comment type="pathway">
    <text evidence="8">Protein modification; lipoprotein biosynthesis (N-acyl transfer).</text>
</comment>
<comment type="similarity">
    <text evidence="8">Belongs to the CN hydrolase family. Apolipoprotein N-acyltransferase subfamily.</text>
</comment>
<dbReference type="HAMAP" id="MF_01148">
    <property type="entry name" value="Lnt"/>
    <property type="match status" value="1"/>
</dbReference>
<comment type="caution">
    <text evidence="10">The sequence shown here is derived from an EMBL/GenBank/DDBJ whole genome shotgun (WGS) entry which is preliminary data.</text>
</comment>
<keyword evidence="2 8" id="KW-1003">Cell membrane</keyword>
<dbReference type="GO" id="GO:0042158">
    <property type="term" value="P:lipoprotein biosynthetic process"/>
    <property type="evidence" value="ECO:0007669"/>
    <property type="project" value="UniProtKB-UniRule"/>
</dbReference>
<dbReference type="UniPathway" id="UPA00666"/>
<dbReference type="InterPro" id="IPR003010">
    <property type="entry name" value="C-N_Hydrolase"/>
</dbReference>
<name>A0A7Z0WGT9_9PSEU</name>
<dbReference type="EC" id="2.3.1.269" evidence="8"/>
<evidence type="ECO:0000256" key="7">
    <source>
        <dbReference type="ARBA" id="ARBA00023315"/>
    </source>
</evidence>
<dbReference type="Gene3D" id="3.60.110.10">
    <property type="entry name" value="Carbon-nitrogen hydrolase"/>
    <property type="match status" value="1"/>
</dbReference>
<dbReference type="EMBL" id="MSIF01000019">
    <property type="protein sequence ID" value="OLF06886.1"/>
    <property type="molecule type" value="Genomic_DNA"/>
</dbReference>
<evidence type="ECO:0000256" key="8">
    <source>
        <dbReference type="HAMAP-Rule" id="MF_01148"/>
    </source>
</evidence>
<feature type="transmembrane region" description="Helical" evidence="8">
    <location>
        <begin position="14"/>
        <end position="34"/>
    </location>
</feature>
<comment type="function">
    <text evidence="8">Catalyzes the phospholipid dependent N-acylation of the N-terminal cysteine of apolipoprotein, the last step in lipoprotein maturation.</text>
</comment>
<dbReference type="InterPro" id="IPR036526">
    <property type="entry name" value="C-N_Hydrolase_sf"/>
</dbReference>
<evidence type="ECO:0000313" key="11">
    <source>
        <dbReference type="Proteomes" id="UP000185696"/>
    </source>
</evidence>
<dbReference type="CDD" id="cd07571">
    <property type="entry name" value="ALP_N-acyl_transferase"/>
    <property type="match status" value="1"/>
</dbReference>
<evidence type="ECO:0000256" key="1">
    <source>
        <dbReference type="ARBA" id="ARBA00004651"/>
    </source>
</evidence>
<dbReference type="InterPro" id="IPR004563">
    <property type="entry name" value="Apolipo_AcylTrfase"/>
</dbReference>
<evidence type="ECO:0000256" key="5">
    <source>
        <dbReference type="ARBA" id="ARBA00022989"/>
    </source>
</evidence>
<dbReference type="InterPro" id="IPR045378">
    <property type="entry name" value="LNT_N"/>
</dbReference>
<keyword evidence="7 8" id="KW-0012">Acyltransferase</keyword>
<evidence type="ECO:0000259" key="9">
    <source>
        <dbReference type="PROSITE" id="PS50263"/>
    </source>
</evidence>
<comment type="subcellular location">
    <subcellularLocation>
        <location evidence="1 8">Cell membrane</location>
        <topology evidence="1 8">Multi-pass membrane protein</topology>
    </subcellularLocation>
</comment>